<dbReference type="PANTHER" id="PTHR38926">
    <property type="entry name" value="F-BOX DOMAIN CONTAINING PROTEIN, EXPRESSED"/>
    <property type="match status" value="1"/>
</dbReference>
<dbReference type="InterPro" id="IPR032675">
    <property type="entry name" value="LRR_dom_sf"/>
</dbReference>
<name>A0AAV5IMI6_9ROSI</name>
<dbReference type="InterPro" id="IPR001810">
    <property type="entry name" value="F-box_dom"/>
</dbReference>
<dbReference type="Gene3D" id="1.20.1280.50">
    <property type="match status" value="1"/>
</dbReference>
<dbReference type="PANTHER" id="PTHR38926:SF2">
    <property type="entry name" value="F-BOX_LRR-REPEAT PROTEIN 21-RELATED"/>
    <property type="match status" value="1"/>
</dbReference>
<protein>
    <recommendedName>
        <fullName evidence="1">F-box domain-containing protein</fullName>
    </recommendedName>
</protein>
<gene>
    <name evidence="2" type="ORF">SLEP1_g12698</name>
</gene>
<organism evidence="2 3">
    <name type="scientific">Rubroshorea leprosula</name>
    <dbReference type="NCBI Taxonomy" id="152421"/>
    <lineage>
        <taxon>Eukaryota</taxon>
        <taxon>Viridiplantae</taxon>
        <taxon>Streptophyta</taxon>
        <taxon>Embryophyta</taxon>
        <taxon>Tracheophyta</taxon>
        <taxon>Spermatophyta</taxon>
        <taxon>Magnoliopsida</taxon>
        <taxon>eudicotyledons</taxon>
        <taxon>Gunneridae</taxon>
        <taxon>Pentapetalae</taxon>
        <taxon>rosids</taxon>
        <taxon>malvids</taxon>
        <taxon>Malvales</taxon>
        <taxon>Dipterocarpaceae</taxon>
        <taxon>Rubroshorea</taxon>
    </lineage>
</organism>
<comment type="caution">
    <text evidence="2">The sequence shown here is derived from an EMBL/GenBank/DDBJ whole genome shotgun (WGS) entry which is preliminary data.</text>
</comment>
<dbReference type="Proteomes" id="UP001054252">
    <property type="component" value="Unassembled WGS sequence"/>
</dbReference>
<dbReference type="SMART" id="SM00367">
    <property type="entry name" value="LRR_CC"/>
    <property type="match status" value="4"/>
</dbReference>
<accession>A0AAV5IMI6</accession>
<evidence type="ECO:0000259" key="1">
    <source>
        <dbReference type="PROSITE" id="PS50181"/>
    </source>
</evidence>
<proteinExistence type="predicted"/>
<dbReference type="AlphaFoldDB" id="A0AAV5IMI6"/>
<reference evidence="2 3" key="1">
    <citation type="journal article" date="2021" name="Commun. Biol.">
        <title>The genome of Shorea leprosula (Dipterocarpaceae) highlights the ecological relevance of drought in aseasonal tropical rainforests.</title>
        <authorList>
            <person name="Ng K.K.S."/>
            <person name="Kobayashi M.J."/>
            <person name="Fawcett J.A."/>
            <person name="Hatakeyama M."/>
            <person name="Paape T."/>
            <person name="Ng C.H."/>
            <person name="Ang C.C."/>
            <person name="Tnah L.H."/>
            <person name="Lee C.T."/>
            <person name="Nishiyama T."/>
            <person name="Sese J."/>
            <person name="O'Brien M.J."/>
            <person name="Copetti D."/>
            <person name="Mohd Noor M.I."/>
            <person name="Ong R.C."/>
            <person name="Putra M."/>
            <person name="Sireger I.Z."/>
            <person name="Indrioko S."/>
            <person name="Kosugi Y."/>
            <person name="Izuno A."/>
            <person name="Isagi Y."/>
            <person name="Lee S.L."/>
            <person name="Shimizu K.K."/>
        </authorList>
    </citation>
    <scope>NUCLEOTIDE SEQUENCE [LARGE SCALE GENOMIC DNA]</scope>
    <source>
        <strain evidence="2">214</strain>
    </source>
</reference>
<dbReference type="InterPro" id="IPR036047">
    <property type="entry name" value="F-box-like_dom_sf"/>
</dbReference>
<dbReference type="Gene3D" id="3.80.10.10">
    <property type="entry name" value="Ribonuclease Inhibitor"/>
    <property type="match status" value="1"/>
</dbReference>
<dbReference type="Pfam" id="PF12937">
    <property type="entry name" value="F-box-like"/>
    <property type="match status" value="1"/>
</dbReference>
<dbReference type="InterPro" id="IPR001611">
    <property type="entry name" value="Leu-rich_rpt"/>
</dbReference>
<evidence type="ECO:0000313" key="3">
    <source>
        <dbReference type="Proteomes" id="UP001054252"/>
    </source>
</evidence>
<dbReference type="CDD" id="cd22164">
    <property type="entry name" value="F-box_AtSKIP19-like"/>
    <property type="match status" value="1"/>
</dbReference>
<sequence>MYSPKPSKLKTLEIPNFPNSLTTLQEISSAMADESETRNWLKLPRDVTAEIISRVGIIGILDSVQKVCTLWRDICNDPSMWRSVDFHDVGHLWCDVRQKMCMRAVDLSKGDLDYINIEDFGTDDILAYIAERSSRLRRLRLVSCSDISDEGLREAISKLSLLEELEISYCYFSPASLAVVGSCCPHLKSFKFNNQDYQGFNIRNHCDKAALAIAQTMRELRHLQLFGNKLSNFGLVAILDGCSHLESLDLRRCWNLTRQGDLEKRCVEQIKHLRGPNDSTQDYEFYEAYHKFYSSDEDDLSGLSEADLMSGSGHDYDLGFSDGGDYPFPYFDDFWR</sequence>
<dbReference type="Pfam" id="PF13516">
    <property type="entry name" value="LRR_6"/>
    <property type="match status" value="1"/>
</dbReference>
<dbReference type="InterPro" id="IPR006553">
    <property type="entry name" value="Leu-rich_rpt_Cys-con_subtyp"/>
</dbReference>
<dbReference type="PROSITE" id="PS50181">
    <property type="entry name" value="FBOX"/>
    <property type="match status" value="1"/>
</dbReference>
<dbReference type="SUPFAM" id="SSF52047">
    <property type="entry name" value="RNI-like"/>
    <property type="match status" value="1"/>
</dbReference>
<dbReference type="SUPFAM" id="SSF81383">
    <property type="entry name" value="F-box domain"/>
    <property type="match status" value="1"/>
</dbReference>
<dbReference type="EMBL" id="BPVZ01000015">
    <property type="protein sequence ID" value="GKU99921.1"/>
    <property type="molecule type" value="Genomic_DNA"/>
</dbReference>
<keyword evidence="3" id="KW-1185">Reference proteome</keyword>
<feature type="domain" description="F-box" evidence="1">
    <location>
        <begin position="37"/>
        <end position="84"/>
    </location>
</feature>
<evidence type="ECO:0000313" key="2">
    <source>
        <dbReference type="EMBL" id="GKU99921.1"/>
    </source>
</evidence>